<protein>
    <submittedName>
        <fullName evidence="1">Uncharacterized protein</fullName>
    </submittedName>
</protein>
<evidence type="ECO:0000313" key="2">
    <source>
        <dbReference type="Proteomes" id="UP001140234"/>
    </source>
</evidence>
<gene>
    <name evidence="1" type="ORF">IWQ57_001901</name>
</gene>
<dbReference type="EMBL" id="JANBUJ010000422">
    <property type="protein sequence ID" value="KAJ2772119.1"/>
    <property type="molecule type" value="Genomic_DNA"/>
</dbReference>
<accession>A0ACC1K2V7</accession>
<name>A0ACC1K2V7_9FUNG</name>
<keyword evidence="2" id="KW-1185">Reference proteome</keyword>
<evidence type="ECO:0000313" key="1">
    <source>
        <dbReference type="EMBL" id="KAJ2772119.1"/>
    </source>
</evidence>
<proteinExistence type="predicted"/>
<comment type="caution">
    <text evidence="1">The sequence shown here is derived from an EMBL/GenBank/DDBJ whole genome shotgun (WGS) entry which is preliminary data.</text>
</comment>
<organism evidence="1 2">
    <name type="scientific">Coemansia nantahalensis</name>
    <dbReference type="NCBI Taxonomy" id="2789366"/>
    <lineage>
        <taxon>Eukaryota</taxon>
        <taxon>Fungi</taxon>
        <taxon>Fungi incertae sedis</taxon>
        <taxon>Zoopagomycota</taxon>
        <taxon>Kickxellomycotina</taxon>
        <taxon>Kickxellomycetes</taxon>
        <taxon>Kickxellales</taxon>
        <taxon>Kickxellaceae</taxon>
        <taxon>Coemansia</taxon>
    </lineage>
</organism>
<dbReference type="Proteomes" id="UP001140234">
    <property type="component" value="Unassembled WGS sequence"/>
</dbReference>
<sequence length="456" mass="46510">MNRDYELFGGSQDAAGSGSGLDARSQPIPKPTSFSRRALNGGGEDGALGYGGLSLHESMQIDSLALSHGAAHHSFAGSPFMTSSIPLLDHFRDISRGEAGSLGTSPRGQSFARSPIAGTPGLLLNRHAFTVIDHADSLGALDTDSLPGSPRHGRHYTSMFPLQPELSPVAAAHSIPHSGDLFGRPLRPGSILNEPLSPLSALGDSSAAPTGRLRSNSHILSPPPLLSAAGRSPGVDLGPGASSMLGAYSLNDAQGLPLRRPHDAEASIWDTYGGGLGKSLFDQQQSRWPPLASSVSALPASLHPSSFSTGLPAGGLRASLGESPMLGAIGQQRSQKQQQQKQGGLAASFAGLGSTGMFGRGSPHPGNASANGSSAASDHVDDLFELEQDAPANTRAGPGAALAPNPQFISMEGFGQMFSGLALARPENTANGSEPQSIATANPLSSGLSAISRPAA</sequence>
<reference evidence="1" key="1">
    <citation type="submission" date="2022-07" db="EMBL/GenBank/DDBJ databases">
        <title>Phylogenomic reconstructions and comparative analyses of Kickxellomycotina fungi.</title>
        <authorList>
            <person name="Reynolds N.K."/>
            <person name="Stajich J.E."/>
            <person name="Barry K."/>
            <person name="Grigoriev I.V."/>
            <person name="Crous P."/>
            <person name="Smith M.E."/>
        </authorList>
    </citation>
    <scope>NUCLEOTIDE SEQUENCE</scope>
    <source>
        <strain evidence="1">CBS 109366</strain>
    </source>
</reference>